<accession>A0A0A9FGG5</accession>
<sequence length="35" mass="4126">MDGALWRRRGRREQWIGGKFCGHFVVHCNVVELLV</sequence>
<dbReference type="AlphaFoldDB" id="A0A0A9FGG5"/>
<evidence type="ECO:0000313" key="1">
    <source>
        <dbReference type="EMBL" id="JAE09201.1"/>
    </source>
</evidence>
<name>A0A0A9FGG5_ARUDO</name>
<proteinExistence type="predicted"/>
<dbReference type="EMBL" id="GBRH01188695">
    <property type="protein sequence ID" value="JAE09201.1"/>
    <property type="molecule type" value="Transcribed_RNA"/>
</dbReference>
<reference evidence="1" key="2">
    <citation type="journal article" date="2015" name="Data Brief">
        <title>Shoot transcriptome of the giant reed, Arundo donax.</title>
        <authorList>
            <person name="Barrero R.A."/>
            <person name="Guerrero F.D."/>
            <person name="Moolhuijzen P."/>
            <person name="Goolsby J.A."/>
            <person name="Tidwell J."/>
            <person name="Bellgard S.E."/>
            <person name="Bellgard M.I."/>
        </authorList>
    </citation>
    <scope>NUCLEOTIDE SEQUENCE</scope>
    <source>
        <tissue evidence="1">Shoot tissue taken approximately 20 cm above the soil surface</tissue>
    </source>
</reference>
<organism evidence="1">
    <name type="scientific">Arundo donax</name>
    <name type="common">Giant reed</name>
    <name type="synonym">Donax arundinaceus</name>
    <dbReference type="NCBI Taxonomy" id="35708"/>
    <lineage>
        <taxon>Eukaryota</taxon>
        <taxon>Viridiplantae</taxon>
        <taxon>Streptophyta</taxon>
        <taxon>Embryophyta</taxon>
        <taxon>Tracheophyta</taxon>
        <taxon>Spermatophyta</taxon>
        <taxon>Magnoliopsida</taxon>
        <taxon>Liliopsida</taxon>
        <taxon>Poales</taxon>
        <taxon>Poaceae</taxon>
        <taxon>PACMAD clade</taxon>
        <taxon>Arundinoideae</taxon>
        <taxon>Arundineae</taxon>
        <taxon>Arundo</taxon>
    </lineage>
</organism>
<reference evidence="1" key="1">
    <citation type="submission" date="2014-09" db="EMBL/GenBank/DDBJ databases">
        <authorList>
            <person name="Magalhaes I.L.F."/>
            <person name="Oliveira U."/>
            <person name="Santos F.R."/>
            <person name="Vidigal T.H.D.A."/>
            <person name="Brescovit A.D."/>
            <person name="Santos A.J."/>
        </authorList>
    </citation>
    <scope>NUCLEOTIDE SEQUENCE</scope>
    <source>
        <tissue evidence="1">Shoot tissue taken approximately 20 cm above the soil surface</tissue>
    </source>
</reference>
<protein>
    <submittedName>
        <fullName evidence="1">Uncharacterized protein</fullName>
    </submittedName>
</protein>